<dbReference type="EMBL" id="RPFW01000005">
    <property type="protein sequence ID" value="TVZ02118.1"/>
    <property type="molecule type" value="Genomic_DNA"/>
</dbReference>
<reference evidence="1 2" key="1">
    <citation type="submission" date="2018-11" db="EMBL/GenBank/DDBJ databases">
        <title>Trebonia kvetii gen.nov., sp.nov., a novel acidophilic actinobacterium, and proposal of the new actinobacterial family Treboniaceae fam. nov.</title>
        <authorList>
            <person name="Rapoport D."/>
            <person name="Sagova-Mareckova M."/>
            <person name="Sedlacek I."/>
            <person name="Provaznik J."/>
            <person name="Kralova S."/>
            <person name="Pavlinic D."/>
            <person name="Benes V."/>
            <person name="Kopecky J."/>
        </authorList>
    </citation>
    <scope>NUCLEOTIDE SEQUENCE [LARGE SCALE GENOMIC DNA]</scope>
    <source>
        <strain evidence="1 2">15Tr583</strain>
    </source>
</reference>
<protein>
    <submittedName>
        <fullName evidence="1">Uncharacterized protein</fullName>
    </submittedName>
</protein>
<comment type="caution">
    <text evidence="1">The sequence shown here is derived from an EMBL/GenBank/DDBJ whole genome shotgun (WGS) entry which is preliminary data.</text>
</comment>
<evidence type="ECO:0000313" key="2">
    <source>
        <dbReference type="Proteomes" id="UP000460272"/>
    </source>
</evidence>
<evidence type="ECO:0000313" key="1">
    <source>
        <dbReference type="EMBL" id="TVZ02118.1"/>
    </source>
</evidence>
<dbReference type="AlphaFoldDB" id="A0A6P2BT98"/>
<keyword evidence="2" id="KW-1185">Reference proteome</keyword>
<gene>
    <name evidence="1" type="ORF">EAS64_25095</name>
</gene>
<dbReference type="Proteomes" id="UP000460272">
    <property type="component" value="Unassembled WGS sequence"/>
</dbReference>
<accession>A0A6P2BT98</accession>
<sequence>MGPENHVPVHPEESALATLRYYQAEHGLEIAVCREGWKVADPERELVTVATYTDLVGHLARVYGWQR</sequence>
<dbReference type="RefSeq" id="WP_145856823.1">
    <property type="nucleotide sequence ID" value="NZ_RPFW01000005.1"/>
</dbReference>
<name>A0A6P2BT98_9ACTN</name>
<organism evidence="1 2">
    <name type="scientific">Trebonia kvetii</name>
    <dbReference type="NCBI Taxonomy" id="2480626"/>
    <lineage>
        <taxon>Bacteria</taxon>
        <taxon>Bacillati</taxon>
        <taxon>Actinomycetota</taxon>
        <taxon>Actinomycetes</taxon>
        <taxon>Streptosporangiales</taxon>
        <taxon>Treboniaceae</taxon>
        <taxon>Trebonia</taxon>
    </lineage>
</organism>
<proteinExistence type="predicted"/>